<dbReference type="InterPro" id="IPR011991">
    <property type="entry name" value="ArsR-like_HTH"/>
</dbReference>
<dbReference type="Gene3D" id="1.10.10.10">
    <property type="entry name" value="Winged helix-like DNA-binding domain superfamily/Winged helix DNA-binding domain"/>
    <property type="match status" value="1"/>
</dbReference>
<dbReference type="GO" id="GO:0043200">
    <property type="term" value="P:response to amino acid"/>
    <property type="evidence" value="ECO:0007669"/>
    <property type="project" value="TreeGrafter"/>
</dbReference>
<dbReference type="InterPro" id="IPR000485">
    <property type="entry name" value="AsnC-type_HTH_dom"/>
</dbReference>
<gene>
    <name evidence="5" type="ORF">MNBD_ALPHA08-1448</name>
</gene>
<dbReference type="GO" id="GO:0043565">
    <property type="term" value="F:sequence-specific DNA binding"/>
    <property type="evidence" value="ECO:0007669"/>
    <property type="project" value="InterPro"/>
</dbReference>
<evidence type="ECO:0000313" key="5">
    <source>
        <dbReference type="EMBL" id="VAV95457.1"/>
    </source>
</evidence>
<dbReference type="PANTHER" id="PTHR30154:SF17">
    <property type="entry name" value="DNA-BINDING TRANSCRIPTIONAL ACTIVATOR DECR"/>
    <property type="match status" value="1"/>
</dbReference>
<dbReference type="EMBL" id="UOEC01000128">
    <property type="protein sequence ID" value="VAV95457.1"/>
    <property type="molecule type" value="Genomic_DNA"/>
</dbReference>
<sequence length="162" mass="18338">MTGKSVETGTAISLDETDRKILRLLQTDSTAPLEQLAKKIGISKTAIWNRIQRMQQNKVILKQAAFVDAKRVGLHETFFVAVKTSQHDADWLKAFNNAVKDMPEITEAHRLAGDMDYILKVQVASTREYDKFYKRLIAKVTMNSVTSCLSMETLKHETVLPL</sequence>
<dbReference type="PANTHER" id="PTHR30154">
    <property type="entry name" value="LEUCINE-RESPONSIVE REGULATORY PROTEIN"/>
    <property type="match status" value="1"/>
</dbReference>
<dbReference type="PRINTS" id="PR00033">
    <property type="entry name" value="HTHASNC"/>
</dbReference>
<evidence type="ECO:0000256" key="2">
    <source>
        <dbReference type="ARBA" id="ARBA00023125"/>
    </source>
</evidence>
<dbReference type="InterPro" id="IPR036390">
    <property type="entry name" value="WH_DNA-bd_sf"/>
</dbReference>
<dbReference type="CDD" id="cd00090">
    <property type="entry name" value="HTH_ARSR"/>
    <property type="match status" value="1"/>
</dbReference>
<dbReference type="Pfam" id="PF13404">
    <property type="entry name" value="HTH_AsnC-type"/>
    <property type="match status" value="1"/>
</dbReference>
<keyword evidence="1" id="KW-0805">Transcription regulation</keyword>
<evidence type="ECO:0000259" key="4">
    <source>
        <dbReference type="PROSITE" id="PS50956"/>
    </source>
</evidence>
<dbReference type="AlphaFoldDB" id="A0A3B0RTE7"/>
<dbReference type="SMART" id="SM00344">
    <property type="entry name" value="HTH_ASNC"/>
    <property type="match status" value="1"/>
</dbReference>
<keyword evidence="3" id="KW-0804">Transcription</keyword>
<dbReference type="SUPFAM" id="SSF46785">
    <property type="entry name" value="Winged helix' DNA-binding domain"/>
    <property type="match status" value="1"/>
</dbReference>
<keyword evidence="2" id="KW-0238">DNA-binding</keyword>
<evidence type="ECO:0000256" key="3">
    <source>
        <dbReference type="ARBA" id="ARBA00023163"/>
    </source>
</evidence>
<dbReference type="Gene3D" id="3.30.70.920">
    <property type="match status" value="1"/>
</dbReference>
<dbReference type="Pfam" id="PF01037">
    <property type="entry name" value="AsnC_trans_reg"/>
    <property type="match status" value="1"/>
</dbReference>
<dbReference type="SUPFAM" id="SSF54909">
    <property type="entry name" value="Dimeric alpha+beta barrel"/>
    <property type="match status" value="1"/>
</dbReference>
<feature type="domain" description="HTH asnC-type" evidence="4">
    <location>
        <begin position="14"/>
        <end position="75"/>
    </location>
</feature>
<accession>A0A3B0RTE7</accession>
<dbReference type="GO" id="GO:0005829">
    <property type="term" value="C:cytosol"/>
    <property type="evidence" value="ECO:0007669"/>
    <property type="project" value="TreeGrafter"/>
</dbReference>
<dbReference type="InterPro" id="IPR019888">
    <property type="entry name" value="Tscrpt_reg_AsnC-like"/>
</dbReference>
<reference evidence="5" key="1">
    <citation type="submission" date="2018-06" db="EMBL/GenBank/DDBJ databases">
        <authorList>
            <person name="Zhirakovskaya E."/>
        </authorList>
    </citation>
    <scope>NUCLEOTIDE SEQUENCE</scope>
</reference>
<dbReference type="InterPro" id="IPR036388">
    <property type="entry name" value="WH-like_DNA-bd_sf"/>
</dbReference>
<protein>
    <submittedName>
        <fullName evidence="5">Transcriptional regulator, AsnC family</fullName>
    </submittedName>
</protein>
<organism evidence="5">
    <name type="scientific">hydrothermal vent metagenome</name>
    <dbReference type="NCBI Taxonomy" id="652676"/>
    <lineage>
        <taxon>unclassified sequences</taxon>
        <taxon>metagenomes</taxon>
        <taxon>ecological metagenomes</taxon>
    </lineage>
</organism>
<dbReference type="PROSITE" id="PS50956">
    <property type="entry name" value="HTH_ASNC_2"/>
    <property type="match status" value="1"/>
</dbReference>
<name>A0A3B0RTE7_9ZZZZ</name>
<dbReference type="InterPro" id="IPR019887">
    <property type="entry name" value="Tscrpt_reg_AsnC/Lrp_C"/>
</dbReference>
<dbReference type="InterPro" id="IPR011008">
    <property type="entry name" value="Dimeric_a/b-barrel"/>
</dbReference>
<proteinExistence type="predicted"/>
<evidence type="ECO:0000256" key="1">
    <source>
        <dbReference type="ARBA" id="ARBA00023015"/>
    </source>
</evidence>